<name>A0ABD1RKP8_9LAMI</name>
<organism evidence="1 2">
    <name type="scientific">Forsythia ovata</name>
    <dbReference type="NCBI Taxonomy" id="205694"/>
    <lineage>
        <taxon>Eukaryota</taxon>
        <taxon>Viridiplantae</taxon>
        <taxon>Streptophyta</taxon>
        <taxon>Embryophyta</taxon>
        <taxon>Tracheophyta</taxon>
        <taxon>Spermatophyta</taxon>
        <taxon>Magnoliopsida</taxon>
        <taxon>eudicotyledons</taxon>
        <taxon>Gunneridae</taxon>
        <taxon>Pentapetalae</taxon>
        <taxon>asterids</taxon>
        <taxon>lamiids</taxon>
        <taxon>Lamiales</taxon>
        <taxon>Oleaceae</taxon>
        <taxon>Forsythieae</taxon>
        <taxon>Forsythia</taxon>
    </lineage>
</organism>
<dbReference type="AlphaFoldDB" id="A0ABD1RKP8"/>
<dbReference type="Proteomes" id="UP001604277">
    <property type="component" value="Unassembled WGS sequence"/>
</dbReference>
<keyword evidence="2" id="KW-1185">Reference proteome</keyword>
<comment type="caution">
    <text evidence="1">The sequence shown here is derived from an EMBL/GenBank/DDBJ whole genome shotgun (WGS) entry which is preliminary data.</text>
</comment>
<evidence type="ECO:0000313" key="2">
    <source>
        <dbReference type="Proteomes" id="UP001604277"/>
    </source>
</evidence>
<gene>
    <name evidence="1" type="ORF">Fot_42282</name>
</gene>
<accession>A0ABD1RKP8</accession>
<proteinExistence type="predicted"/>
<reference evidence="2" key="1">
    <citation type="submission" date="2024-07" db="EMBL/GenBank/DDBJ databases">
        <title>Two chromosome-level genome assemblies of Korean endemic species Abeliophyllum distichum and Forsythia ovata (Oleaceae).</title>
        <authorList>
            <person name="Jang H."/>
        </authorList>
    </citation>
    <scope>NUCLEOTIDE SEQUENCE [LARGE SCALE GENOMIC DNA]</scope>
</reference>
<protein>
    <submittedName>
        <fullName evidence="1">Uncharacterized protein</fullName>
    </submittedName>
</protein>
<evidence type="ECO:0000313" key="1">
    <source>
        <dbReference type="EMBL" id="KAL2488990.1"/>
    </source>
</evidence>
<sequence length="125" mass="14701">MDSIDEYGWRKILRRWIMGHRPEDKFSDEHDVLSFDLGVDVSNHFRLLKFVDDRFYTKEVLKQVDEVIRSASNAKEYFSIQIGEVGMHITHVEVTSAMLQKRQQKLGWLLRSPFLSAFDSMSGFD</sequence>
<dbReference type="EMBL" id="JBFOLJ010000012">
    <property type="protein sequence ID" value="KAL2488990.1"/>
    <property type="molecule type" value="Genomic_DNA"/>
</dbReference>